<organism evidence="2 3">
    <name type="scientific">Sphagnum jensenii</name>
    <dbReference type="NCBI Taxonomy" id="128206"/>
    <lineage>
        <taxon>Eukaryota</taxon>
        <taxon>Viridiplantae</taxon>
        <taxon>Streptophyta</taxon>
        <taxon>Embryophyta</taxon>
        <taxon>Bryophyta</taxon>
        <taxon>Sphagnophytina</taxon>
        <taxon>Sphagnopsida</taxon>
        <taxon>Sphagnales</taxon>
        <taxon>Sphagnaceae</taxon>
        <taxon>Sphagnum</taxon>
    </lineage>
</organism>
<accession>A0ABP0VG04</accession>
<sequence length="136" mass="14230">MVSPPATTSPATTSTATTSQLSNELPPPLAQSMFGSTSLMSMAEQSGLNGAQVMNFLQVCFNQMMRTRQSTRPPLSTVTNTNNNSTRNQVVTNDAAVATEGATMTAANSAATVAGAEIETVNKSTTKKRSETKAPR</sequence>
<dbReference type="EMBL" id="CAXAQS010000832">
    <property type="protein sequence ID" value="CAK9253383.1"/>
    <property type="molecule type" value="Genomic_DNA"/>
</dbReference>
<reference evidence="2" key="1">
    <citation type="submission" date="2024-02" db="EMBL/GenBank/DDBJ databases">
        <authorList>
            <consortium name="ELIXIR-Norway"/>
            <consortium name="Elixir Norway"/>
        </authorList>
    </citation>
    <scope>NUCLEOTIDE SEQUENCE</scope>
</reference>
<evidence type="ECO:0000256" key="1">
    <source>
        <dbReference type="SAM" id="MobiDB-lite"/>
    </source>
</evidence>
<feature type="region of interest" description="Disordered" evidence="1">
    <location>
        <begin position="1"/>
        <end position="32"/>
    </location>
</feature>
<feature type="region of interest" description="Disordered" evidence="1">
    <location>
        <begin position="68"/>
        <end position="89"/>
    </location>
</feature>
<comment type="caution">
    <text evidence="2">The sequence shown here is derived from an EMBL/GenBank/DDBJ whole genome shotgun (WGS) entry which is preliminary data.</text>
</comment>
<feature type="compositionally biased region" description="Low complexity" evidence="1">
    <location>
        <begin position="1"/>
        <end position="19"/>
    </location>
</feature>
<dbReference type="Proteomes" id="UP001497444">
    <property type="component" value="Unassembled WGS sequence"/>
</dbReference>
<keyword evidence="3" id="KW-1185">Reference proteome</keyword>
<proteinExistence type="predicted"/>
<protein>
    <submittedName>
        <fullName evidence="2">Uncharacterized protein</fullName>
    </submittedName>
</protein>
<evidence type="ECO:0000313" key="3">
    <source>
        <dbReference type="Proteomes" id="UP001497444"/>
    </source>
</evidence>
<evidence type="ECO:0000313" key="2">
    <source>
        <dbReference type="EMBL" id="CAK9253383.1"/>
    </source>
</evidence>
<gene>
    <name evidence="2" type="ORF">CSSPJE1EN1_LOCUS28761</name>
</gene>
<name>A0ABP0VG04_9BRYO</name>
<feature type="compositionally biased region" description="Low complexity" evidence="1">
    <location>
        <begin position="77"/>
        <end position="89"/>
    </location>
</feature>